<dbReference type="Proteomes" id="UP000003340">
    <property type="component" value="Unassembled WGS sequence"/>
</dbReference>
<dbReference type="STRING" id="537013.CLOSTMETH_02217"/>
<comment type="caution">
    <text evidence="1">The sequence shown here is derived from an EMBL/GenBank/DDBJ whole genome shotgun (WGS) entry which is preliminary data.</text>
</comment>
<keyword evidence="2" id="KW-1185">Reference proteome</keyword>
<dbReference type="HOGENOM" id="CLU_2823526_0_0_9"/>
<accession>C0EED7</accession>
<organism evidence="1 2">
    <name type="scientific">[Clostridium] methylpentosum DSM 5476</name>
    <dbReference type="NCBI Taxonomy" id="537013"/>
    <lineage>
        <taxon>Bacteria</taxon>
        <taxon>Bacillati</taxon>
        <taxon>Bacillota</taxon>
        <taxon>Clostridia</taxon>
        <taxon>Eubacteriales</taxon>
        <taxon>Oscillospiraceae</taxon>
        <taxon>Oscillospiraceae incertae sedis</taxon>
    </lineage>
</organism>
<evidence type="ECO:0000313" key="1">
    <source>
        <dbReference type="EMBL" id="EEG30185.1"/>
    </source>
</evidence>
<sequence length="66" mass="7145">MMQENSLSADQVAAVLEDASVSAVDVWALLYANQQTRELGLPKPASREQSALAQGWSYIHSALGNR</sequence>
<dbReference type="AlphaFoldDB" id="C0EED7"/>
<dbReference type="EMBL" id="ACEC01000068">
    <property type="protein sequence ID" value="EEG30185.1"/>
    <property type="molecule type" value="Genomic_DNA"/>
</dbReference>
<protein>
    <submittedName>
        <fullName evidence="1">Uncharacterized protein</fullName>
    </submittedName>
</protein>
<name>C0EED7_9FIRM</name>
<reference evidence="1 2" key="2">
    <citation type="submission" date="2009-02" db="EMBL/GenBank/DDBJ databases">
        <title>Draft genome sequence of Clostridium methylpentosum (DSM 5476).</title>
        <authorList>
            <person name="Sudarsanam P."/>
            <person name="Ley R."/>
            <person name="Guruge J."/>
            <person name="Turnbaugh P.J."/>
            <person name="Mahowald M."/>
            <person name="Liep D."/>
            <person name="Gordon J."/>
        </authorList>
    </citation>
    <scope>NUCLEOTIDE SEQUENCE [LARGE SCALE GENOMIC DNA]</scope>
    <source>
        <strain evidence="1 2">DSM 5476</strain>
    </source>
</reference>
<reference evidence="1 2" key="1">
    <citation type="submission" date="2009-01" db="EMBL/GenBank/DDBJ databases">
        <authorList>
            <person name="Fulton L."/>
            <person name="Clifton S."/>
            <person name="Fulton B."/>
            <person name="Xu J."/>
            <person name="Minx P."/>
            <person name="Pepin K.H."/>
            <person name="Johnson M."/>
            <person name="Bhonagiri V."/>
            <person name="Nash W.E."/>
            <person name="Mardis E.R."/>
            <person name="Wilson R.K."/>
        </authorList>
    </citation>
    <scope>NUCLEOTIDE SEQUENCE [LARGE SCALE GENOMIC DNA]</scope>
    <source>
        <strain evidence="1 2">DSM 5476</strain>
    </source>
</reference>
<proteinExistence type="predicted"/>
<gene>
    <name evidence="1" type="ORF">CLOSTMETH_02217</name>
</gene>
<evidence type="ECO:0000313" key="2">
    <source>
        <dbReference type="Proteomes" id="UP000003340"/>
    </source>
</evidence>